<evidence type="ECO:0000259" key="3">
    <source>
        <dbReference type="PROSITE" id="PS50158"/>
    </source>
</evidence>
<feature type="region of interest" description="Disordered" evidence="2">
    <location>
        <begin position="93"/>
        <end position="114"/>
    </location>
</feature>
<protein>
    <recommendedName>
        <fullName evidence="3">CCHC-type domain-containing protein</fullName>
    </recommendedName>
</protein>
<gene>
    <name evidence="4" type="ORF">ACH5RR_001357</name>
</gene>
<dbReference type="Proteomes" id="UP001630127">
    <property type="component" value="Unassembled WGS sequence"/>
</dbReference>
<accession>A0ABD3B3F7</accession>
<feature type="compositionally biased region" description="Basic residues" evidence="2">
    <location>
        <begin position="101"/>
        <end position="114"/>
    </location>
</feature>
<dbReference type="AlphaFoldDB" id="A0ABD3B3F7"/>
<comment type="caution">
    <text evidence="4">The sequence shown here is derived from an EMBL/GenBank/DDBJ whole genome shotgun (WGS) entry which is preliminary data.</text>
</comment>
<dbReference type="InterPro" id="IPR001878">
    <property type="entry name" value="Znf_CCHC"/>
</dbReference>
<evidence type="ECO:0000256" key="1">
    <source>
        <dbReference type="PROSITE-ProRule" id="PRU00047"/>
    </source>
</evidence>
<sequence length="114" mass="13151">MAKVMDDEEARPKMSIALKTSQEEDENASINLEDEDLDEGDLTLITKGFLKYYINKRRMRRGGAINSNNFKGKTKLEMKKQNEKCFECAQPGNFANECPSKKKKKGRKPHFNNF</sequence>
<feature type="region of interest" description="Disordered" evidence="2">
    <location>
        <begin position="1"/>
        <end position="28"/>
    </location>
</feature>
<feature type="domain" description="CCHC-type" evidence="3">
    <location>
        <begin position="84"/>
        <end position="100"/>
    </location>
</feature>
<keyword evidence="1" id="KW-0862">Zinc</keyword>
<dbReference type="EMBL" id="JBJUIK010000001">
    <property type="protein sequence ID" value="KAL3537991.1"/>
    <property type="molecule type" value="Genomic_DNA"/>
</dbReference>
<keyword evidence="1" id="KW-0479">Metal-binding</keyword>
<dbReference type="PROSITE" id="PS50158">
    <property type="entry name" value="ZF_CCHC"/>
    <property type="match status" value="1"/>
</dbReference>
<evidence type="ECO:0000313" key="4">
    <source>
        <dbReference type="EMBL" id="KAL3537991.1"/>
    </source>
</evidence>
<evidence type="ECO:0000256" key="2">
    <source>
        <dbReference type="SAM" id="MobiDB-lite"/>
    </source>
</evidence>
<dbReference type="GO" id="GO:0008270">
    <property type="term" value="F:zinc ion binding"/>
    <property type="evidence" value="ECO:0007669"/>
    <property type="project" value="UniProtKB-KW"/>
</dbReference>
<evidence type="ECO:0000313" key="5">
    <source>
        <dbReference type="Proteomes" id="UP001630127"/>
    </source>
</evidence>
<dbReference type="SUPFAM" id="SSF57756">
    <property type="entry name" value="Retrovirus zinc finger-like domains"/>
    <property type="match status" value="1"/>
</dbReference>
<keyword evidence="5" id="KW-1185">Reference proteome</keyword>
<name>A0ABD3B3F7_9GENT</name>
<organism evidence="4 5">
    <name type="scientific">Cinchona calisaya</name>
    <dbReference type="NCBI Taxonomy" id="153742"/>
    <lineage>
        <taxon>Eukaryota</taxon>
        <taxon>Viridiplantae</taxon>
        <taxon>Streptophyta</taxon>
        <taxon>Embryophyta</taxon>
        <taxon>Tracheophyta</taxon>
        <taxon>Spermatophyta</taxon>
        <taxon>Magnoliopsida</taxon>
        <taxon>eudicotyledons</taxon>
        <taxon>Gunneridae</taxon>
        <taxon>Pentapetalae</taxon>
        <taxon>asterids</taxon>
        <taxon>lamiids</taxon>
        <taxon>Gentianales</taxon>
        <taxon>Rubiaceae</taxon>
        <taxon>Cinchonoideae</taxon>
        <taxon>Cinchoneae</taxon>
        <taxon>Cinchona</taxon>
    </lineage>
</organism>
<dbReference type="InterPro" id="IPR036875">
    <property type="entry name" value="Znf_CCHC_sf"/>
</dbReference>
<proteinExistence type="predicted"/>
<reference evidence="4 5" key="1">
    <citation type="submission" date="2024-11" db="EMBL/GenBank/DDBJ databases">
        <title>A near-complete genome assembly of Cinchona calisaya.</title>
        <authorList>
            <person name="Lian D.C."/>
            <person name="Zhao X.W."/>
            <person name="Wei L."/>
        </authorList>
    </citation>
    <scope>NUCLEOTIDE SEQUENCE [LARGE SCALE GENOMIC DNA]</scope>
    <source>
        <tissue evidence="4">Nenye</tissue>
    </source>
</reference>
<keyword evidence="1" id="KW-0863">Zinc-finger</keyword>